<evidence type="ECO:0000313" key="1">
    <source>
        <dbReference type="EMBL" id="KAK9905191.1"/>
    </source>
</evidence>
<protein>
    <submittedName>
        <fullName evidence="1">Uncharacterized protein</fullName>
    </submittedName>
</protein>
<accession>A0AAW1VPC6</accession>
<comment type="caution">
    <text evidence="1">The sequence shown here is derived from an EMBL/GenBank/DDBJ whole genome shotgun (WGS) entry which is preliminary data.</text>
</comment>
<dbReference type="AlphaFoldDB" id="A0AAW1VPC6"/>
<dbReference type="EMBL" id="JBEDUW010000169">
    <property type="protein sequence ID" value="KAK9905191.1"/>
    <property type="molecule type" value="Genomic_DNA"/>
</dbReference>
<organism evidence="1 2">
    <name type="scientific">Rubus argutus</name>
    <name type="common">Southern blackberry</name>
    <dbReference type="NCBI Taxonomy" id="59490"/>
    <lineage>
        <taxon>Eukaryota</taxon>
        <taxon>Viridiplantae</taxon>
        <taxon>Streptophyta</taxon>
        <taxon>Embryophyta</taxon>
        <taxon>Tracheophyta</taxon>
        <taxon>Spermatophyta</taxon>
        <taxon>Magnoliopsida</taxon>
        <taxon>eudicotyledons</taxon>
        <taxon>Gunneridae</taxon>
        <taxon>Pentapetalae</taxon>
        <taxon>rosids</taxon>
        <taxon>fabids</taxon>
        <taxon>Rosales</taxon>
        <taxon>Rosaceae</taxon>
        <taxon>Rosoideae</taxon>
        <taxon>Rosoideae incertae sedis</taxon>
        <taxon>Rubus</taxon>
    </lineage>
</organism>
<name>A0AAW1VPC6_RUBAR</name>
<keyword evidence="2" id="KW-1185">Reference proteome</keyword>
<evidence type="ECO:0000313" key="2">
    <source>
        <dbReference type="Proteomes" id="UP001457282"/>
    </source>
</evidence>
<gene>
    <name evidence="1" type="ORF">M0R45_000388</name>
</gene>
<sequence>MLEASGLLNHALEWYLKMANMLDSATDVDYYSFSATPKMVSSNTSGMLDIEGNDQLVIQDISSNEADLSEEGPILDEVHSILQSFEFASIVNAIKLTVVNGIVTERKNYKSLTDVIQ</sequence>
<reference evidence="1 2" key="1">
    <citation type="journal article" date="2023" name="G3 (Bethesda)">
        <title>A chromosome-length genome assembly and annotation of blackberry (Rubus argutus, cv. 'Hillquist').</title>
        <authorList>
            <person name="Bruna T."/>
            <person name="Aryal R."/>
            <person name="Dudchenko O."/>
            <person name="Sargent D.J."/>
            <person name="Mead D."/>
            <person name="Buti M."/>
            <person name="Cavallini A."/>
            <person name="Hytonen T."/>
            <person name="Andres J."/>
            <person name="Pham M."/>
            <person name="Weisz D."/>
            <person name="Mascagni F."/>
            <person name="Usai G."/>
            <person name="Natali L."/>
            <person name="Bassil N."/>
            <person name="Fernandez G.E."/>
            <person name="Lomsadze A."/>
            <person name="Armour M."/>
            <person name="Olukolu B."/>
            <person name="Poorten T."/>
            <person name="Britton C."/>
            <person name="Davik J."/>
            <person name="Ashrafi H."/>
            <person name="Aiden E.L."/>
            <person name="Borodovsky M."/>
            <person name="Worthington M."/>
        </authorList>
    </citation>
    <scope>NUCLEOTIDE SEQUENCE [LARGE SCALE GENOMIC DNA]</scope>
    <source>
        <strain evidence="1">PI 553951</strain>
    </source>
</reference>
<proteinExistence type="predicted"/>
<dbReference type="Proteomes" id="UP001457282">
    <property type="component" value="Unassembled WGS sequence"/>
</dbReference>